<dbReference type="CDD" id="cd00190">
    <property type="entry name" value="Tryp_SPc"/>
    <property type="match status" value="1"/>
</dbReference>
<feature type="signal peptide" evidence="9">
    <location>
        <begin position="1"/>
        <end position="19"/>
    </location>
</feature>
<sequence>MMQLLVGSALFLAAFISQGEGIIGGKEAAPHSRPYMASIQAPEGATLKHECGGFVIADQWVMTAVHCLPTGPSGRKVVLGVHSLSEPEETKQTFDILELHNHPDFSISNYDNDIALIKLDSPFNVSDAVKAVQFLRAGGTNPGPGSKVETAGWGSLDNLGSRPDKLKEVEIEYAVMTAIILMGWKTAVMGILVALCSSMTLQLVSLPMEEKSVANLKSLEFTLSSPTTPSG</sequence>
<keyword evidence="5" id="KW-1015">Disulfide bond</keyword>
<dbReference type="FunFam" id="2.40.10.10:FF:000005">
    <property type="entry name" value="Serine protease 37"/>
    <property type="match status" value="1"/>
</dbReference>
<evidence type="ECO:0000256" key="5">
    <source>
        <dbReference type="ARBA" id="ARBA00023157"/>
    </source>
</evidence>
<dbReference type="InterPro" id="IPR001254">
    <property type="entry name" value="Trypsin_dom"/>
</dbReference>
<evidence type="ECO:0000313" key="11">
    <source>
        <dbReference type="EMBL" id="KAF7198920.1"/>
    </source>
</evidence>
<dbReference type="AlphaFoldDB" id="A0A9D2XBA1"/>
<keyword evidence="8" id="KW-1133">Transmembrane helix</keyword>
<accession>A0A9D2XBA1</accession>
<keyword evidence="2" id="KW-0964">Secreted</keyword>
<evidence type="ECO:0000313" key="12">
    <source>
        <dbReference type="Proteomes" id="UP000822369"/>
    </source>
</evidence>
<dbReference type="PANTHER" id="PTHR24271">
    <property type="entry name" value="KALLIKREIN-RELATED"/>
    <property type="match status" value="1"/>
</dbReference>
<evidence type="ECO:0000256" key="6">
    <source>
        <dbReference type="ARBA" id="ARBA00036320"/>
    </source>
</evidence>
<dbReference type="EC" id="3.4.21.4" evidence="7"/>
<organism evidence="11 12">
    <name type="scientific">Nothobranchius furzeri</name>
    <name type="common">Turquoise killifish</name>
    <dbReference type="NCBI Taxonomy" id="105023"/>
    <lineage>
        <taxon>Eukaryota</taxon>
        <taxon>Metazoa</taxon>
        <taxon>Chordata</taxon>
        <taxon>Craniata</taxon>
        <taxon>Vertebrata</taxon>
        <taxon>Euteleostomi</taxon>
        <taxon>Actinopterygii</taxon>
        <taxon>Neopterygii</taxon>
        <taxon>Teleostei</taxon>
        <taxon>Neoteleostei</taxon>
        <taxon>Acanthomorphata</taxon>
        <taxon>Ovalentaria</taxon>
        <taxon>Atherinomorphae</taxon>
        <taxon>Cyprinodontiformes</taxon>
        <taxon>Nothobranchiidae</taxon>
        <taxon>Nothobranchius</taxon>
    </lineage>
</organism>
<dbReference type="InterPro" id="IPR001314">
    <property type="entry name" value="Peptidase_S1A"/>
</dbReference>
<feature type="domain" description="Peptidase S1" evidence="10">
    <location>
        <begin position="22"/>
        <end position="196"/>
    </location>
</feature>
<evidence type="ECO:0000256" key="9">
    <source>
        <dbReference type="SAM" id="SignalP"/>
    </source>
</evidence>
<dbReference type="PRINTS" id="PR00722">
    <property type="entry name" value="CHYMOTRYPSIN"/>
</dbReference>
<dbReference type="EMBL" id="JAAVVJ010032118">
    <property type="protein sequence ID" value="KAF7198920.1"/>
    <property type="molecule type" value="Genomic_DNA"/>
</dbReference>
<keyword evidence="4" id="KW-0865">Zymogen</keyword>
<name>A0A9D2XBA1_NOTFU</name>
<evidence type="ECO:0000256" key="3">
    <source>
        <dbReference type="ARBA" id="ARBA00022729"/>
    </source>
</evidence>
<comment type="subcellular location">
    <subcellularLocation>
        <location evidence="1">Secreted</location>
        <location evidence="1">Extracellular space</location>
    </subcellularLocation>
</comment>
<comment type="caution">
    <text evidence="11">The sequence shown here is derived from an EMBL/GenBank/DDBJ whole genome shotgun (WGS) entry which is preliminary data.</text>
</comment>
<dbReference type="InterPro" id="IPR009003">
    <property type="entry name" value="Peptidase_S1_PA"/>
</dbReference>
<dbReference type="PANTHER" id="PTHR24271:SF54">
    <property type="entry name" value="COMPLEMENT FACTOR D"/>
    <property type="match status" value="1"/>
</dbReference>
<dbReference type="GO" id="GO:0005576">
    <property type="term" value="C:extracellular region"/>
    <property type="evidence" value="ECO:0007669"/>
    <property type="project" value="UniProtKB-SubCell"/>
</dbReference>
<dbReference type="OrthoDB" id="60866at2759"/>
<evidence type="ECO:0000256" key="4">
    <source>
        <dbReference type="ARBA" id="ARBA00023145"/>
    </source>
</evidence>
<dbReference type="GO" id="GO:0004252">
    <property type="term" value="F:serine-type endopeptidase activity"/>
    <property type="evidence" value="ECO:0007669"/>
    <property type="project" value="UniProtKB-EC"/>
</dbReference>
<evidence type="ECO:0000256" key="1">
    <source>
        <dbReference type="ARBA" id="ARBA00004239"/>
    </source>
</evidence>
<evidence type="ECO:0000256" key="8">
    <source>
        <dbReference type="SAM" id="Phobius"/>
    </source>
</evidence>
<evidence type="ECO:0000256" key="7">
    <source>
        <dbReference type="ARBA" id="ARBA00038868"/>
    </source>
</evidence>
<dbReference type="SMART" id="SM00020">
    <property type="entry name" value="Tryp_SPc"/>
    <property type="match status" value="1"/>
</dbReference>
<evidence type="ECO:0000256" key="2">
    <source>
        <dbReference type="ARBA" id="ARBA00022525"/>
    </source>
</evidence>
<feature type="chain" id="PRO_5038846223" description="trypsin" evidence="9">
    <location>
        <begin position="20"/>
        <end position="231"/>
    </location>
</feature>
<reference evidence="11" key="1">
    <citation type="submission" date="2020-03" db="EMBL/GenBank/DDBJ databases">
        <title>Intra-Species Differences in Population Size shape Life History and Genome Evolution.</title>
        <authorList>
            <person name="Willemsen D."/>
            <person name="Cui R."/>
            <person name="Valenzano D.R."/>
        </authorList>
    </citation>
    <scope>NUCLEOTIDE SEQUENCE</scope>
    <source>
        <strain evidence="11">GRZ</strain>
        <tissue evidence="11">Whole</tissue>
    </source>
</reference>
<gene>
    <name evidence="11" type="ORF">G4P62_019604</name>
</gene>
<feature type="transmembrane region" description="Helical" evidence="8">
    <location>
        <begin position="173"/>
        <end position="196"/>
    </location>
</feature>
<dbReference type="GO" id="GO:0006508">
    <property type="term" value="P:proteolysis"/>
    <property type="evidence" value="ECO:0007669"/>
    <property type="project" value="InterPro"/>
</dbReference>
<dbReference type="PROSITE" id="PS50240">
    <property type="entry name" value="TRYPSIN_DOM"/>
    <property type="match status" value="1"/>
</dbReference>
<proteinExistence type="predicted"/>
<dbReference type="SUPFAM" id="SSF50494">
    <property type="entry name" value="Trypsin-like serine proteases"/>
    <property type="match status" value="1"/>
</dbReference>
<keyword evidence="8" id="KW-0472">Membrane</keyword>
<keyword evidence="8" id="KW-0812">Transmembrane</keyword>
<protein>
    <recommendedName>
        <fullName evidence="7">trypsin</fullName>
        <ecNumber evidence="7">3.4.21.4</ecNumber>
    </recommendedName>
</protein>
<dbReference type="InterPro" id="IPR043504">
    <property type="entry name" value="Peptidase_S1_PA_chymotrypsin"/>
</dbReference>
<comment type="catalytic activity">
    <reaction evidence="6">
        <text>Preferential cleavage: Arg-|-Xaa, Lys-|-Xaa.</text>
        <dbReference type="EC" id="3.4.21.4"/>
    </reaction>
</comment>
<dbReference type="Gene3D" id="2.40.10.10">
    <property type="entry name" value="Trypsin-like serine proteases"/>
    <property type="match status" value="2"/>
</dbReference>
<keyword evidence="3 9" id="KW-0732">Signal</keyword>
<dbReference type="Proteomes" id="UP000822369">
    <property type="component" value="Unassembled WGS sequence"/>
</dbReference>
<evidence type="ECO:0000259" key="10">
    <source>
        <dbReference type="PROSITE" id="PS50240"/>
    </source>
</evidence>
<dbReference type="Pfam" id="PF00089">
    <property type="entry name" value="Trypsin"/>
    <property type="match status" value="1"/>
</dbReference>